<feature type="transmembrane region" description="Helical" evidence="7">
    <location>
        <begin position="100"/>
        <end position="116"/>
    </location>
</feature>
<keyword evidence="2" id="KW-0813">Transport</keyword>
<keyword evidence="5 7" id="KW-0472">Membrane</keyword>
<feature type="transmembrane region" description="Helical" evidence="7">
    <location>
        <begin position="393"/>
        <end position="411"/>
    </location>
</feature>
<keyword evidence="3 7" id="KW-0812">Transmembrane</keyword>
<proteinExistence type="predicted"/>
<feature type="transmembrane region" description="Helical" evidence="7">
    <location>
        <begin position="191"/>
        <end position="211"/>
    </location>
</feature>
<sequence length="498" mass="54274">MEIHADTSEKKSESVTQVMPTSTARETEAANQSMSAPAAPMPDRAAERTPFSAFSIRQKWGIVFLASMAGIFGPISSNIYVPSIPQITKDFHQSTQRVDLTLTIYLVFQATSPSVFSGLSDSLGRRPILVFCLLIYTGACVGIALTPVSKFGLLLFLRAVQAIGGSPAIGTGAGTIGDIATPGERGRFMGLFQGVALVGPAFGPVLGGILVEYLSWRWIFWVLAIWSAFDVLCIFLFMPETLRAIVGNGSIAPPLLNSRPLDLKRRCKSTVDTECLDTPQRVLKRKKYRPLASVQMLAYPEILTILAFGSCAFACMFASLTVFSSVLSDDYRYSDVKIGLCYLAQGFGSLLVGVWGGRIHDWQFARLKARLSFQPKHPRDLEGFPIERCRLTFVPYYLPIFLASVVGYGWALDKTANIAVPLVLSALIGMGAQFSSQVCSLLLVDMFPANAGASSASYNLIRCALSAVVTAVVTPLIRALNGPRWRKKRSERWGPKDI</sequence>
<feature type="region of interest" description="Disordered" evidence="6">
    <location>
        <begin position="1"/>
        <end position="43"/>
    </location>
</feature>
<feature type="compositionally biased region" description="Polar residues" evidence="6">
    <location>
        <begin position="14"/>
        <end position="35"/>
    </location>
</feature>
<feature type="transmembrane region" description="Helical" evidence="7">
    <location>
        <begin position="218"/>
        <end position="238"/>
    </location>
</feature>
<feature type="transmembrane region" description="Helical" evidence="7">
    <location>
        <begin position="456"/>
        <end position="480"/>
    </location>
</feature>
<reference evidence="9 10" key="1">
    <citation type="journal article" date="2024" name="Commun. Biol.">
        <title>Comparative genomic analysis of thermophilic fungi reveals convergent evolutionary adaptations and gene losses.</title>
        <authorList>
            <person name="Steindorff A.S."/>
            <person name="Aguilar-Pontes M.V."/>
            <person name="Robinson A.J."/>
            <person name="Andreopoulos B."/>
            <person name="LaButti K."/>
            <person name="Kuo A."/>
            <person name="Mondo S."/>
            <person name="Riley R."/>
            <person name="Otillar R."/>
            <person name="Haridas S."/>
            <person name="Lipzen A."/>
            <person name="Grimwood J."/>
            <person name="Schmutz J."/>
            <person name="Clum A."/>
            <person name="Reid I.D."/>
            <person name="Moisan M.C."/>
            <person name="Butler G."/>
            <person name="Nguyen T.T.M."/>
            <person name="Dewar K."/>
            <person name="Conant G."/>
            <person name="Drula E."/>
            <person name="Henrissat B."/>
            <person name="Hansel C."/>
            <person name="Singer S."/>
            <person name="Hutchinson M.I."/>
            <person name="de Vries R.P."/>
            <person name="Natvig D.O."/>
            <person name="Powell A.J."/>
            <person name="Tsang A."/>
            <person name="Grigoriev I.V."/>
        </authorList>
    </citation>
    <scope>NUCLEOTIDE SEQUENCE [LARGE SCALE GENOMIC DNA]</scope>
    <source>
        <strain evidence="9 10">ATCC 24622</strain>
    </source>
</reference>
<keyword evidence="10" id="KW-1185">Reference proteome</keyword>
<evidence type="ECO:0000313" key="9">
    <source>
        <dbReference type="EMBL" id="KAL1870910.1"/>
    </source>
</evidence>
<feature type="compositionally biased region" description="Basic and acidic residues" evidence="6">
    <location>
        <begin position="1"/>
        <end position="13"/>
    </location>
</feature>
<evidence type="ECO:0000259" key="8">
    <source>
        <dbReference type="PROSITE" id="PS50850"/>
    </source>
</evidence>
<evidence type="ECO:0000256" key="7">
    <source>
        <dbReference type="SAM" id="Phobius"/>
    </source>
</evidence>
<organism evidence="9 10">
    <name type="scientific">Phialemonium thermophilum</name>
    <dbReference type="NCBI Taxonomy" id="223376"/>
    <lineage>
        <taxon>Eukaryota</taxon>
        <taxon>Fungi</taxon>
        <taxon>Dikarya</taxon>
        <taxon>Ascomycota</taxon>
        <taxon>Pezizomycotina</taxon>
        <taxon>Sordariomycetes</taxon>
        <taxon>Sordariomycetidae</taxon>
        <taxon>Cephalothecales</taxon>
        <taxon>Cephalothecaceae</taxon>
        <taxon>Phialemonium</taxon>
    </lineage>
</organism>
<feature type="domain" description="Major facilitator superfamily (MFS) profile" evidence="8">
    <location>
        <begin position="62"/>
        <end position="498"/>
    </location>
</feature>
<comment type="subcellular location">
    <subcellularLocation>
        <location evidence="1">Membrane</location>
        <topology evidence="1">Multi-pass membrane protein</topology>
    </subcellularLocation>
</comment>
<dbReference type="PANTHER" id="PTHR23502:SF51">
    <property type="entry name" value="QUINIDINE RESISTANCE PROTEIN 1-RELATED"/>
    <property type="match status" value="1"/>
</dbReference>
<evidence type="ECO:0000256" key="6">
    <source>
        <dbReference type="SAM" id="MobiDB-lite"/>
    </source>
</evidence>
<dbReference type="Gene3D" id="1.20.1720.10">
    <property type="entry name" value="Multidrug resistance protein D"/>
    <property type="match status" value="2"/>
</dbReference>
<evidence type="ECO:0000313" key="10">
    <source>
        <dbReference type="Proteomes" id="UP001586593"/>
    </source>
</evidence>
<dbReference type="EMBL" id="JAZHXJ010000165">
    <property type="protein sequence ID" value="KAL1870910.1"/>
    <property type="molecule type" value="Genomic_DNA"/>
</dbReference>
<feature type="transmembrane region" description="Helical" evidence="7">
    <location>
        <begin position="128"/>
        <end position="148"/>
    </location>
</feature>
<dbReference type="Proteomes" id="UP001586593">
    <property type="component" value="Unassembled WGS sequence"/>
</dbReference>
<dbReference type="SUPFAM" id="SSF103473">
    <property type="entry name" value="MFS general substrate transporter"/>
    <property type="match status" value="1"/>
</dbReference>
<keyword evidence="4 7" id="KW-1133">Transmembrane helix</keyword>
<evidence type="ECO:0000256" key="1">
    <source>
        <dbReference type="ARBA" id="ARBA00004141"/>
    </source>
</evidence>
<feature type="transmembrane region" description="Helical" evidence="7">
    <location>
        <begin position="302"/>
        <end position="327"/>
    </location>
</feature>
<evidence type="ECO:0000256" key="2">
    <source>
        <dbReference type="ARBA" id="ARBA00022448"/>
    </source>
</evidence>
<dbReference type="PANTHER" id="PTHR23502">
    <property type="entry name" value="MAJOR FACILITATOR SUPERFAMILY"/>
    <property type="match status" value="1"/>
</dbReference>
<dbReference type="PROSITE" id="PS50850">
    <property type="entry name" value="MFS"/>
    <property type="match status" value="1"/>
</dbReference>
<comment type="caution">
    <text evidence="9">The sequence shown here is derived from an EMBL/GenBank/DDBJ whole genome shotgun (WGS) entry which is preliminary data.</text>
</comment>
<evidence type="ECO:0000256" key="4">
    <source>
        <dbReference type="ARBA" id="ARBA00022989"/>
    </source>
</evidence>
<dbReference type="InterPro" id="IPR036259">
    <property type="entry name" value="MFS_trans_sf"/>
</dbReference>
<dbReference type="InterPro" id="IPR011701">
    <property type="entry name" value="MFS"/>
</dbReference>
<feature type="transmembrane region" description="Helical" evidence="7">
    <location>
        <begin position="339"/>
        <end position="357"/>
    </location>
</feature>
<evidence type="ECO:0000256" key="5">
    <source>
        <dbReference type="ARBA" id="ARBA00023136"/>
    </source>
</evidence>
<evidence type="ECO:0000256" key="3">
    <source>
        <dbReference type="ARBA" id="ARBA00022692"/>
    </source>
</evidence>
<dbReference type="Pfam" id="PF07690">
    <property type="entry name" value="MFS_1"/>
    <property type="match status" value="1"/>
</dbReference>
<protein>
    <recommendedName>
        <fullName evidence="8">Major facilitator superfamily (MFS) profile domain-containing protein</fullName>
    </recommendedName>
</protein>
<name>A0ABR3X4V6_9PEZI</name>
<feature type="transmembrane region" description="Helical" evidence="7">
    <location>
        <begin position="418"/>
        <end position="444"/>
    </location>
</feature>
<gene>
    <name evidence="9" type="ORF">VTK73DRAFT_2365</name>
</gene>
<accession>A0ABR3X4V6</accession>
<feature type="transmembrane region" description="Helical" evidence="7">
    <location>
        <begin position="60"/>
        <end position="80"/>
    </location>
</feature>
<dbReference type="InterPro" id="IPR020846">
    <property type="entry name" value="MFS_dom"/>
</dbReference>